<dbReference type="Proteomes" id="UP000536835">
    <property type="component" value="Unassembled WGS sequence"/>
</dbReference>
<evidence type="ECO:0000313" key="1">
    <source>
        <dbReference type="EMBL" id="NNU15933.1"/>
    </source>
</evidence>
<dbReference type="InterPro" id="IPR052796">
    <property type="entry name" value="Nod_factor_sulfotransferase"/>
</dbReference>
<name>A0A7Y3RKV6_9PROT</name>
<dbReference type="PANTHER" id="PTHR32175">
    <property type="entry name" value="PROTEIN, PUTATIVE, EXPRESSED-RELATED"/>
    <property type="match status" value="1"/>
</dbReference>
<dbReference type="EMBL" id="JABFCX010000002">
    <property type="protein sequence ID" value="NNU15933.1"/>
    <property type="molecule type" value="Genomic_DNA"/>
</dbReference>
<dbReference type="SUPFAM" id="SSF52540">
    <property type="entry name" value="P-loop containing nucleoside triphosphate hydrolases"/>
    <property type="match status" value="1"/>
</dbReference>
<comment type="caution">
    <text evidence="1">The sequence shown here is derived from an EMBL/GenBank/DDBJ whole genome shotgun (WGS) entry which is preliminary data.</text>
</comment>
<organism evidence="1 2">
    <name type="scientific">Parvularcula mediterranea</name>
    <dbReference type="NCBI Taxonomy" id="2732508"/>
    <lineage>
        <taxon>Bacteria</taxon>
        <taxon>Pseudomonadati</taxon>
        <taxon>Pseudomonadota</taxon>
        <taxon>Alphaproteobacteria</taxon>
        <taxon>Parvularculales</taxon>
        <taxon>Parvularculaceae</taxon>
        <taxon>Parvularcula</taxon>
    </lineage>
</organism>
<reference evidence="1 2" key="1">
    <citation type="submission" date="2020-05" db="EMBL/GenBank/DDBJ databases">
        <title>Parvularcula mediterraneae sp. nov., isolated from polypropylene straw from shallow seawater of the seashore of Laganas in Zakynthos island, Greece.</title>
        <authorList>
            <person name="Szabo I."/>
            <person name="Al-Omari J."/>
            <person name="Rado J."/>
            <person name="Szerdahelyi G.S."/>
        </authorList>
    </citation>
    <scope>NUCLEOTIDE SEQUENCE [LARGE SCALE GENOMIC DNA]</scope>
    <source>
        <strain evidence="1 2">ZS-1/3</strain>
    </source>
</reference>
<evidence type="ECO:0000313" key="2">
    <source>
        <dbReference type="Proteomes" id="UP000536835"/>
    </source>
</evidence>
<dbReference type="PANTHER" id="PTHR32175:SF26">
    <property type="entry name" value="PROTEIN, PUTATIVE, EXPRESSED-RELATED"/>
    <property type="match status" value="1"/>
</dbReference>
<dbReference type="RefSeq" id="WP_173197771.1">
    <property type="nucleotide sequence ID" value="NZ_JABFCX010000002.1"/>
</dbReference>
<evidence type="ECO:0008006" key="3">
    <source>
        <dbReference type="Google" id="ProtNLM"/>
    </source>
</evidence>
<dbReference type="InterPro" id="IPR027417">
    <property type="entry name" value="P-loop_NTPase"/>
</dbReference>
<protein>
    <recommendedName>
        <fullName evidence="3">Sulphotransferase Stf0 domain-containing protein</fullName>
    </recommendedName>
</protein>
<gene>
    <name evidence="1" type="ORF">HK107_06300</name>
</gene>
<keyword evidence="2" id="KW-1185">Reference proteome</keyword>
<accession>A0A7Y3RKV6</accession>
<dbReference type="AlphaFoldDB" id="A0A7Y3RKV6"/>
<dbReference type="Gene3D" id="3.40.50.300">
    <property type="entry name" value="P-loop containing nucleotide triphosphate hydrolases"/>
    <property type="match status" value="1"/>
</dbReference>
<proteinExistence type="predicted"/>
<sequence>MKRHAILTNGRSGSNFFAQVLNQHPHVVNYGEVLGPWTLPGKHIKPRFSGVGPYLDWMLSSRAAFYAGQGASFAARLKAGKDRHFRRRSEVRSIGFKEFEMNFRRMEGVGYFKARPDIALLILIRENIIDRHVSTRLLEATGVVADKDKAATKAQTVRLDPERIIWELDVIANENAELLETRDSHQGDTMTITYEGFFAGSPDEQAAKLKQIQEFIGVEPHDLASEHRKLRRTSLRETIENFGEISEVLTASHHGEAWNAAISAEGAKNP</sequence>